<dbReference type="SUPFAM" id="SSF52402">
    <property type="entry name" value="Adenine nucleotide alpha hydrolases-like"/>
    <property type="match status" value="1"/>
</dbReference>
<feature type="site" description="Interaction with tRNA" evidence="10">
    <location>
        <position position="356"/>
    </location>
</feature>
<feature type="domain" description="tRNA-specific 2-thiouridylase MnmA-like C-terminal" evidence="11">
    <location>
        <begin position="313"/>
        <end position="372"/>
    </location>
</feature>
<proteinExistence type="inferred from homology"/>
<dbReference type="Pfam" id="PF20258">
    <property type="entry name" value="tRNA_Me_trans_C"/>
    <property type="match status" value="1"/>
</dbReference>
<accession>B3R0K5</accession>
<dbReference type="AlphaFoldDB" id="B3R0K5"/>
<dbReference type="EMBL" id="CU469464">
    <property type="protein sequence ID" value="CAP18369.1"/>
    <property type="molecule type" value="Genomic_DNA"/>
</dbReference>
<reference evidence="13 14" key="1">
    <citation type="journal article" date="2008" name="BMC Genomics">
        <title>The linear chromosome of the plant-pathogenic mycoplasma 'Candidatus Phytoplasma mali'.</title>
        <authorList>
            <person name="Kube M."/>
            <person name="Schneider B."/>
            <person name="Kuhl H."/>
            <person name="Dandekar T."/>
            <person name="Heitmann K."/>
            <person name="Migdoll A.M."/>
            <person name="Reinhardt R."/>
            <person name="Seemueller E."/>
        </authorList>
    </citation>
    <scope>NUCLEOTIDE SEQUENCE [LARGE SCALE GENOMIC DNA]</scope>
    <source>
        <strain evidence="13 14">AT</strain>
    </source>
</reference>
<sequence>MKKKVIIGLSGGVDSSVAALLLKQKGYLVEAVFMKNWDSGLNFDIKGNPDIKELVCPQTKDYQDALKISQQLEIKLHKVDFVEEYWNKVFKYFLDSLKKNLTPNPDVLCNNEIKFNVFTKYVDTFKPDFIATGHYANIDYDKNNKLILKKAFDTNKDQSYFLSQLKQHQLKKIIFPLGNLTKPEVREIAKKAGLINANKKDSTGICFIGERRFFDFLKNYLPMKPGKMKKLDGTYLKEHRGTIYYTIGQRKGLGLGGCQFNQSPWFVVGKNLKKNILYVEQGSEHFYLYSDSALIVDVVWRGTIYDIQEQIKISKKNLNAKFRYRQLDQKISITWLNNTTVKVYYPQKIKAVTPGQICAFYLEDICLGSGMIKEVYSHNKKMIYV</sequence>
<dbReference type="NCBIfam" id="TIGR00420">
    <property type="entry name" value="trmU"/>
    <property type="match status" value="1"/>
</dbReference>
<feature type="active site" description="Nucleophile" evidence="10">
    <location>
        <position position="109"/>
    </location>
</feature>
<keyword evidence="5 10" id="KW-0067">ATP-binding</keyword>
<comment type="catalytic activity">
    <reaction evidence="8 10">
        <text>S-sulfanyl-L-cysteinyl-[protein] + uridine(34) in tRNA + AH2 + ATP = 2-thiouridine(34) in tRNA + L-cysteinyl-[protein] + A + AMP + diphosphate + H(+)</text>
        <dbReference type="Rhea" id="RHEA:47032"/>
        <dbReference type="Rhea" id="RHEA-COMP:10131"/>
        <dbReference type="Rhea" id="RHEA-COMP:11726"/>
        <dbReference type="Rhea" id="RHEA-COMP:11727"/>
        <dbReference type="Rhea" id="RHEA-COMP:11728"/>
        <dbReference type="ChEBI" id="CHEBI:13193"/>
        <dbReference type="ChEBI" id="CHEBI:15378"/>
        <dbReference type="ChEBI" id="CHEBI:17499"/>
        <dbReference type="ChEBI" id="CHEBI:29950"/>
        <dbReference type="ChEBI" id="CHEBI:30616"/>
        <dbReference type="ChEBI" id="CHEBI:33019"/>
        <dbReference type="ChEBI" id="CHEBI:61963"/>
        <dbReference type="ChEBI" id="CHEBI:65315"/>
        <dbReference type="ChEBI" id="CHEBI:87170"/>
        <dbReference type="ChEBI" id="CHEBI:456215"/>
        <dbReference type="EC" id="2.8.1.13"/>
    </reaction>
</comment>
<dbReference type="KEGG" id="pml:ATP_00182"/>
<feature type="region of interest" description="Interaction with tRNA" evidence="10">
    <location>
        <begin position="156"/>
        <end position="158"/>
    </location>
</feature>
<dbReference type="EC" id="2.8.1.13" evidence="10"/>
<dbReference type="Gene3D" id="2.40.30.10">
    <property type="entry name" value="Translation factors"/>
    <property type="match status" value="1"/>
</dbReference>
<feature type="domain" description="tRNA-specific 2-thiouridylase MnmA-like central" evidence="12">
    <location>
        <begin position="215"/>
        <end position="279"/>
    </location>
</feature>
<dbReference type="Pfam" id="PF03054">
    <property type="entry name" value="tRNA_Me_trans"/>
    <property type="match status" value="1"/>
</dbReference>
<keyword evidence="1 10" id="KW-0820">tRNA-binding</keyword>
<dbReference type="PANTHER" id="PTHR11933">
    <property type="entry name" value="TRNA 5-METHYLAMINOMETHYL-2-THIOURIDYLATE -METHYLTRANSFERASE"/>
    <property type="match status" value="1"/>
</dbReference>
<dbReference type="GO" id="GO:0103016">
    <property type="term" value="F:tRNA-uridine 2-sulfurtransferase activity"/>
    <property type="evidence" value="ECO:0007669"/>
    <property type="project" value="UniProtKB-EC"/>
</dbReference>
<comment type="subcellular location">
    <subcellularLocation>
        <location evidence="10">Cytoplasm</location>
    </subcellularLocation>
</comment>
<dbReference type="eggNOG" id="COG0482">
    <property type="taxonomic scope" value="Bacteria"/>
</dbReference>
<dbReference type="FunFam" id="3.40.50.620:FF:000115">
    <property type="entry name" value="tRNA-specific 2-thiouridylase MnmA"/>
    <property type="match status" value="1"/>
</dbReference>
<evidence type="ECO:0000259" key="12">
    <source>
        <dbReference type="Pfam" id="PF20259"/>
    </source>
</evidence>
<dbReference type="GO" id="GO:0032259">
    <property type="term" value="P:methylation"/>
    <property type="evidence" value="ECO:0007669"/>
    <property type="project" value="UniProtKB-KW"/>
</dbReference>
<dbReference type="InterPro" id="IPR046884">
    <property type="entry name" value="MnmA-like_central"/>
</dbReference>
<dbReference type="InterPro" id="IPR023382">
    <property type="entry name" value="MnmA-like_central_sf"/>
</dbReference>
<dbReference type="FunFam" id="2.30.30.280:FF:000001">
    <property type="entry name" value="tRNA-specific 2-thiouridylase MnmA"/>
    <property type="match status" value="1"/>
</dbReference>
<dbReference type="Gene3D" id="3.40.50.620">
    <property type="entry name" value="HUPs"/>
    <property type="match status" value="1"/>
</dbReference>
<feature type="binding site" evidence="10">
    <location>
        <position position="34"/>
    </location>
    <ligand>
        <name>ATP</name>
        <dbReference type="ChEBI" id="CHEBI:30616"/>
    </ligand>
</feature>
<feature type="disulfide bond" description="Alternate" evidence="10">
    <location>
        <begin position="109"/>
        <end position="206"/>
    </location>
</feature>
<feature type="region of interest" description="Interaction with target base in tRNA" evidence="10">
    <location>
        <begin position="104"/>
        <end position="106"/>
    </location>
</feature>
<evidence type="ECO:0000256" key="9">
    <source>
        <dbReference type="ARBA" id="ARBA00056575"/>
    </source>
</evidence>
<organism evidence="14">
    <name type="scientific">Phytoplasma mali (strain AT)</name>
    <dbReference type="NCBI Taxonomy" id="482235"/>
    <lineage>
        <taxon>Bacteria</taxon>
        <taxon>Bacillati</taxon>
        <taxon>Mycoplasmatota</taxon>
        <taxon>Mollicutes</taxon>
        <taxon>Acholeplasmatales</taxon>
        <taxon>Acholeplasmataceae</taxon>
        <taxon>Candidatus Phytoplasma</taxon>
        <taxon>16SrX (Apple proliferation group)</taxon>
    </lineage>
</organism>
<keyword evidence="4 10" id="KW-0547">Nucleotide-binding</keyword>
<evidence type="ECO:0000256" key="10">
    <source>
        <dbReference type="HAMAP-Rule" id="MF_00144"/>
    </source>
</evidence>
<dbReference type="Proteomes" id="UP000002020">
    <property type="component" value="Chromosome"/>
</dbReference>
<dbReference type="CDD" id="cd01998">
    <property type="entry name" value="MnmA_TRMU-like"/>
    <property type="match status" value="1"/>
</dbReference>
<evidence type="ECO:0000313" key="13">
    <source>
        <dbReference type="EMBL" id="CAP18369.1"/>
    </source>
</evidence>
<evidence type="ECO:0000256" key="1">
    <source>
        <dbReference type="ARBA" id="ARBA00022555"/>
    </source>
</evidence>
<evidence type="ECO:0000256" key="6">
    <source>
        <dbReference type="ARBA" id="ARBA00022884"/>
    </source>
</evidence>
<feature type="binding site" evidence="10">
    <location>
        <position position="133"/>
    </location>
    <ligand>
        <name>ATP</name>
        <dbReference type="ChEBI" id="CHEBI:30616"/>
    </ligand>
</feature>
<dbReference type="InterPro" id="IPR046885">
    <property type="entry name" value="MnmA-like_C"/>
</dbReference>
<keyword evidence="3 10" id="KW-0819">tRNA processing</keyword>
<feature type="active site" description="Cysteine persulfide intermediate" evidence="10">
    <location>
        <position position="206"/>
    </location>
</feature>
<gene>
    <name evidence="13" type="primary">trmU</name>
    <name evidence="10" type="synonym">mnmA</name>
    <name evidence="13" type="ordered locus">ATP_00182</name>
</gene>
<keyword evidence="7 10" id="KW-1015">Disulfide bond</keyword>
<feature type="binding site" evidence="10">
    <location>
        <begin position="8"/>
        <end position="15"/>
    </location>
    <ligand>
        <name>ATP</name>
        <dbReference type="ChEBI" id="CHEBI:30616"/>
    </ligand>
</feature>
<evidence type="ECO:0000256" key="3">
    <source>
        <dbReference type="ARBA" id="ARBA00022694"/>
    </source>
</evidence>
<dbReference type="GO" id="GO:0002143">
    <property type="term" value="P:tRNA wobble position uridine thiolation"/>
    <property type="evidence" value="ECO:0007669"/>
    <property type="project" value="TreeGrafter"/>
</dbReference>
<dbReference type="InterPro" id="IPR014729">
    <property type="entry name" value="Rossmann-like_a/b/a_fold"/>
</dbReference>
<dbReference type="GO" id="GO:0005737">
    <property type="term" value="C:cytoplasm"/>
    <property type="evidence" value="ECO:0007669"/>
    <property type="project" value="UniProtKB-SubCell"/>
</dbReference>
<keyword evidence="13" id="KW-0489">Methyltransferase</keyword>
<comment type="function">
    <text evidence="9 10">Catalyzes the 2-thiolation of uridine at the wobble position (U34) of tRNA, leading to the formation of s(2)U34.</text>
</comment>
<dbReference type="STRING" id="37692.ATP_00182"/>
<comment type="similarity">
    <text evidence="10">Belongs to the MnmA/TRMU family.</text>
</comment>
<evidence type="ECO:0000256" key="2">
    <source>
        <dbReference type="ARBA" id="ARBA00022679"/>
    </source>
</evidence>
<dbReference type="GO" id="GO:0008168">
    <property type="term" value="F:methyltransferase activity"/>
    <property type="evidence" value="ECO:0007669"/>
    <property type="project" value="UniProtKB-KW"/>
</dbReference>
<keyword evidence="6 10" id="KW-0694">RNA-binding</keyword>
<evidence type="ECO:0000256" key="8">
    <source>
        <dbReference type="ARBA" id="ARBA00051542"/>
    </source>
</evidence>
<dbReference type="HAMAP" id="MF_00144">
    <property type="entry name" value="tRNA_thiouridyl_MnmA"/>
    <property type="match status" value="1"/>
</dbReference>
<dbReference type="HOGENOM" id="CLU_035188_1_0_14"/>
<evidence type="ECO:0000313" key="14">
    <source>
        <dbReference type="Proteomes" id="UP000002020"/>
    </source>
</evidence>
<feature type="site" description="Interaction with tRNA" evidence="10">
    <location>
        <position position="134"/>
    </location>
</feature>
<evidence type="ECO:0000256" key="5">
    <source>
        <dbReference type="ARBA" id="ARBA00022840"/>
    </source>
</evidence>
<dbReference type="InterPro" id="IPR004506">
    <property type="entry name" value="MnmA-like"/>
</dbReference>
<evidence type="ECO:0000256" key="4">
    <source>
        <dbReference type="ARBA" id="ARBA00022741"/>
    </source>
</evidence>
<dbReference type="GO" id="GO:0000049">
    <property type="term" value="F:tRNA binding"/>
    <property type="evidence" value="ECO:0007669"/>
    <property type="project" value="UniProtKB-KW"/>
</dbReference>
<keyword evidence="2 10" id="KW-0808">Transferase</keyword>
<evidence type="ECO:0000256" key="7">
    <source>
        <dbReference type="ARBA" id="ARBA00023157"/>
    </source>
</evidence>
<protein>
    <recommendedName>
        <fullName evidence="10">tRNA-specific 2-thiouridylase MnmA</fullName>
        <ecNumber evidence="10">2.8.1.13</ecNumber>
    </recommendedName>
</protein>
<dbReference type="Gene3D" id="2.30.30.280">
    <property type="entry name" value="Adenine nucleotide alpha hydrolases-like domains"/>
    <property type="match status" value="1"/>
</dbReference>
<dbReference type="PANTHER" id="PTHR11933:SF5">
    <property type="entry name" value="MITOCHONDRIAL TRNA-SPECIFIC 2-THIOURIDYLASE 1"/>
    <property type="match status" value="1"/>
</dbReference>
<evidence type="ECO:0000259" key="11">
    <source>
        <dbReference type="Pfam" id="PF20258"/>
    </source>
</evidence>
<dbReference type="Pfam" id="PF20259">
    <property type="entry name" value="tRNA_Me_trans_M"/>
    <property type="match status" value="1"/>
</dbReference>
<keyword evidence="10" id="KW-0963">Cytoplasm</keyword>
<dbReference type="NCBIfam" id="NF001138">
    <property type="entry name" value="PRK00143.1"/>
    <property type="match status" value="1"/>
</dbReference>
<keyword evidence="14" id="KW-1185">Reference proteome</keyword>
<name>B3R0K5_PHYMT</name>
<feature type="region of interest" description="Interaction with tRNA" evidence="10">
    <location>
        <begin position="323"/>
        <end position="324"/>
    </location>
</feature>
<dbReference type="GO" id="GO:0005524">
    <property type="term" value="F:ATP binding"/>
    <property type="evidence" value="ECO:0007669"/>
    <property type="project" value="UniProtKB-KW"/>
</dbReference>